<name>A0A087SZG0_STEMI</name>
<keyword evidence="2" id="KW-1185">Reference proteome</keyword>
<evidence type="ECO:0000313" key="2">
    <source>
        <dbReference type="Proteomes" id="UP000054359"/>
    </source>
</evidence>
<dbReference type="AlphaFoldDB" id="A0A087SZG0"/>
<dbReference type="Proteomes" id="UP000054359">
    <property type="component" value="Unassembled WGS sequence"/>
</dbReference>
<evidence type="ECO:0000313" key="1">
    <source>
        <dbReference type="EMBL" id="KFM58249.1"/>
    </source>
</evidence>
<accession>A0A087SZG0</accession>
<organism evidence="1 2">
    <name type="scientific">Stegodyphus mimosarum</name>
    <name type="common">African social velvet spider</name>
    <dbReference type="NCBI Taxonomy" id="407821"/>
    <lineage>
        <taxon>Eukaryota</taxon>
        <taxon>Metazoa</taxon>
        <taxon>Ecdysozoa</taxon>
        <taxon>Arthropoda</taxon>
        <taxon>Chelicerata</taxon>
        <taxon>Arachnida</taxon>
        <taxon>Araneae</taxon>
        <taxon>Araneomorphae</taxon>
        <taxon>Entelegynae</taxon>
        <taxon>Eresoidea</taxon>
        <taxon>Eresidae</taxon>
        <taxon>Stegodyphus</taxon>
    </lineage>
</organism>
<feature type="non-terminal residue" evidence="1">
    <location>
        <position position="40"/>
    </location>
</feature>
<gene>
    <name evidence="1" type="ORF">X975_18093</name>
</gene>
<dbReference type="EMBL" id="KK112666">
    <property type="protein sequence ID" value="KFM58249.1"/>
    <property type="molecule type" value="Genomic_DNA"/>
</dbReference>
<proteinExistence type="predicted"/>
<reference evidence="1 2" key="1">
    <citation type="submission" date="2013-11" db="EMBL/GenBank/DDBJ databases">
        <title>Genome sequencing of Stegodyphus mimosarum.</title>
        <authorList>
            <person name="Bechsgaard J."/>
        </authorList>
    </citation>
    <scope>NUCLEOTIDE SEQUENCE [LARGE SCALE GENOMIC DNA]</scope>
</reference>
<sequence>MIYVNSVSFIKAHFRLCLSSHRVFHHCWTVRFSFTVFNFL</sequence>
<protein>
    <submittedName>
        <fullName evidence="1">Uncharacterized protein</fullName>
    </submittedName>
</protein>